<dbReference type="InterPro" id="IPR011990">
    <property type="entry name" value="TPR-like_helical_dom_sf"/>
</dbReference>
<name>A0A0C2D2T3_9BACT</name>
<protein>
    <submittedName>
        <fullName evidence="3">Uncharacterized protein</fullName>
    </submittedName>
</protein>
<evidence type="ECO:0000256" key="1">
    <source>
        <dbReference type="SAM" id="Phobius"/>
    </source>
</evidence>
<feature type="chain" id="PRO_5002147577" evidence="2">
    <location>
        <begin position="34"/>
        <end position="233"/>
    </location>
</feature>
<evidence type="ECO:0000256" key="2">
    <source>
        <dbReference type="SAM" id="SignalP"/>
    </source>
</evidence>
<evidence type="ECO:0000313" key="4">
    <source>
        <dbReference type="Proteomes" id="UP000031599"/>
    </source>
</evidence>
<keyword evidence="2" id="KW-0732">Signal</keyword>
<comment type="caution">
    <text evidence="3">The sequence shown here is derived from an EMBL/GenBank/DDBJ whole genome shotgun (WGS) entry which is preliminary data.</text>
</comment>
<feature type="signal peptide" evidence="2">
    <location>
        <begin position="1"/>
        <end position="33"/>
    </location>
</feature>
<keyword evidence="1" id="KW-0812">Transmembrane</keyword>
<keyword evidence="1" id="KW-0472">Membrane</keyword>
<dbReference type="AlphaFoldDB" id="A0A0C2D2T3"/>
<proteinExistence type="predicted"/>
<gene>
    <name evidence="3" type="ORF">DB30_03052</name>
</gene>
<sequence length="233" mass="23969">MRNHLLTHPPLARLCAGVLASALATTIPVSVHAAPQPSESAGAVSTPETSQVRAALDDGDLTTARELAQARTEAAPTVANHQLEAEVHLALGDYQQAKRSLAAALELLPEDAGERAQINAQLAEIEAASRGTKPEEPASTHRDAIDQARADRLAALAPKPPPPPQVVDAPKPVSIAKKWYFWVTLGAIVASAGAIAGIAISSAVDDGDNTNAGTASAGAARQPIPAGGVMFRF</sequence>
<dbReference type="RefSeq" id="WP_146658432.1">
    <property type="nucleotide sequence ID" value="NZ_JMCC02000022.1"/>
</dbReference>
<feature type="transmembrane region" description="Helical" evidence="1">
    <location>
        <begin position="179"/>
        <end position="200"/>
    </location>
</feature>
<dbReference type="Gene3D" id="1.25.40.10">
    <property type="entry name" value="Tetratricopeptide repeat domain"/>
    <property type="match status" value="1"/>
</dbReference>
<evidence type="ECO:0000313" key="3">
    <source>
        <dbReference type="EMBL" id="KIG17571.1"/>
    </source>
</evidence>
<reference evidence="3 4" key="1">
    <citation type="submission" date="2014-12" db="EMBL/GenBank/DDBJ databases">
        <title>Genome assembly of Enhygromyxa salina DSM 15201.</title>
        <authorList>
            <person name="Sharma G."/>
            <person name="Subramanian S."/>
        </authorList>
    </citation>
    <scope>NUCLEOTIDE SEQUENCE [LARGE SCALE GENOMIC DNA]</scope>
    <source>
        <strain evidence="3 4">DSM 15201</strain>
    </source>
</reference>
<accession>A0A0C2D2T3</accession>
<dbReference type="EMBL" id="JMCC02000022">
    <property type="protein sequence ID" value="KIG17571.1"/>
    <property type="molecule type" value="Genomic_DNA"/>
</dbReference>
<keyword evidence="1" id="KW-1133">Transmembrane helix</keyword>
<organism evidence="3 4">
    <name type="scientific">Enhygromyxa salina</name>
    <dbReference type="NCBI Taxonomy" id="215803"/>
    <lineage>
        <taxon>Bacteria</taxon>
        <taxon>Pseudomonadati</taxon>
        <taxon>Myxococcota</taxon>
        <taxon>Polyangia</taxon>
        <taxon>Nannocystales</taxon>
        <taxon>Nannocystaceae</taxon>
        <taxon>Enhygromyxa</taxon>
    </lineage>
</organism>
<dbReference type="Proteomes" id="UP000031599">
    <property type="component" value="Unassembled WGS sequence"/>
</dbReference>